<dbReference type="PROSITE" id="PS00678">
    <property type="entry name" value="WD_REPEATS_1"/>
    <property type="match status" value="1"/>
</dbReference>
<feature type="compositionally biased region" description="Basic and acidic residues" evidence="6">
    <location>
        <begin position="447"/>
        <end position="461"/>
    </location>
</feature>
<reference evidence="8 9" key="1">
    <citation type="submission" date="2013-07" db="EMBL/GenBank/DDBJ databases">
        <authorList>
            <person name="Stoco P.H."/>
            <person name="Wagner G."/>
            <person name="Gerber A."/>
            <person name="Zaha A."/>
            <person name="Thompson C."/>
            <person name="Bartholomeu D.C."/>
            <person name="Luckemeyer D.D."/>
            <person name="Bahia D."/>
            <person name="Loreto E."/>
            <person name="Prestes E.B."/>
            <person name="Lima F.M."/>
            <person name="Rodrigues-Luiz G."/>
            <person name="Vallejo G.A."/>
            <person name="Filho J.F."/>
            <person name="Monteiro K.M."/>
            <person name="Tyler K.M."/>
            <person name="de Almeida L.G."/>
            <person name="Ortiz M.F."/>
            <person name="Siervo M.A."/>
            <person name="de Moraes M.H."/>
            <person name="Cunha O.L."/>
            <person name="Mendonca-Neto R."/>
            <person name="Silva R."/>
            <person name="Teixeira S.M."/>
            <person name="Murta S.M."/>
            <person name="Sincero T.C."/>
            <person name="Mendes T.A."/>
            <person name="Urmenyi T.P."/>
            <person name="Silva V.G."/>
            <person name="da Rocha W.D."/>
            <person name="Andersson B."/>
            <person name="Romanha A.J."/>
            <person name="Steindel M."/>
            <person name="de Vasconcelos A.T."/>
            <person name="Grisard E.C."/>
        </authorList>
    </citation>
    <scope>NUCLEOTIDE SEQUENCE [LARGE SCALE GENOMIC DNA]</scope>
    <source>
        <strain evidence="8 9">SC58</strain>
    </source>
</reference>
<dbReference type="InterPro" id="IPR056614">
    <property type="entry name" value="FAZ1_cons"/>
</dbReference>
<evidence type="ECO:0000256" key="4">
    <source>
        <dbReference type="PROSITE-ProRule" id="PRU00221"/>
    </source>
</evidence>
<accession>A0A061J3W6</accession>
<keyword evidence="5" id="KW-0175">Coiled coil</keyword>
<feature type="region of interest" description="Disordered" evidence="6">
    <location>
        <begin position="1"/>
        <end position="51"/>
    </location>
</feature>
<dbReference type="PROSITE" id="PS50294">
    <property type="entry name" value="WD_REPEATS_REGION"/>
    <property type="match status" value="2"/>
</dbReference>
<feature type="compositionally biased region" description="Basic residues" evidence="6">
    <location>
        <begin position="39"/>
        <end position="51"/>
    </location>
</feature>
<evidence type="ECO:0000256" key="5">
    <source>
        <dbReference type="SAM" id="Coils"/>
    </source>
</evidence>
<keyword evidence="3" id="KW-0689">Ribosomal protein</keyword>
<gene>
    <name evidence="8" type="ORF">TRSC58_02173</name>
</gene>
<dbReference type="PANTHER" id="PTHR14604:SF4">
    <property type="entry name" value="F-BOX DOMAIN-CONTAINING PROTEIN"/>
    <property type="match status" value="1"/>
</dbReference>
<feature type="region of interest" description="Disordered" evidence="6">
    <location>
        <begin position="618"/>
        <end position="657"/>
    </location>
</feature>
<protein>
    <recommendedName>
        <fullName evidence="7">Flagellar attachment zone protein 1 conserved domain-containing protein</fullName>
    </recommendedName>
</protein>
<dbReference type="PROSITE" id="PS50082">
    <property type="entry name" value="WD_REPEATS_2"/>
    <property type="match status" value="2"/>
</dbReference>
<evidence type="ECO:0000313" key="9">
    <source>
        <dbReference type="Proteomes" id="UP000031737"/>
    </source>
</evidence>
<keyword evidence="1 4" id="KW-0853">WD repeat</keyword>
<dbReference type="InterPro" id="IPR019775">
    <property type="entry name" value="WD40_repeat_CS"/>
</dbReference>
<feature type="coiled-coil region" evidence="5">
    <location>
        <begin position="387"/>
        <end position="414"/>
    </location>
</feature>
<dbReference type="Proteomes" id="UP000031737">
    <property type="component" value="Unassembled WGS sequence"/>
</dbReference>
<evidence type="ECO:0000259" key="7">
    <source>
        <dbReference type="Pfam" id="PF23398"/>
    </source>
</evidence>
<evidence type="ECO:0000256" key="2">
    <source>
        <dbReference type="ARBA" id="ARBA00022737"/>
    </source>
</evidence>
<sequence length="742" mass="84119">MSWRRSPASPSSQQPYNSAKTSRASTPNGHFRTRSAQALRRRGKKSRLSPMTRHKLRSSALEVTPLFTVDAAVRCVEVVNERMAWTAEFDGSVGVRSIPKGSELRIIPGREGVFCNCLLFVVKTGKVWAAFSDGFLRVYDVNTFVMENEFVQHKGSVECIAEMEGRVYTGGRDWKIYQWVPESYNYERQFSGHTNAVRCLCSYTGSTGAVLFTGGDDGMVKVWDPYLPVKQSNENNPCVHTFVGHTRGVWALELVSPNNQLWSGGEDTNIRVWDLQSLKCVTVLEHHSFPIACLTLVEHRVWSGDKHGHILLWDLKTLSPMQELSQQMRVEHRSVLAIRKMVSTVVWKVWTTGSAGHIHCWNADSMPLLFDHDTTREMLPHTNEESIRTLERDNESLRDELAKLTRQLGSEYRRARLEVFDQVHRKKLLMDTNDRLQHKLRKRRHSRSDGHSGAVEKKDRSPCLTSGSPPPRRVKSPTPASDLSLVAGQTGEGVRSGMRSPSFFMRSVDCEDAEPITTIHKRFFPGNAWGDILPRNETELRVAFTREAAQALHLPEDNFQQVSMKPKQHGLLATVAVQHSLSRHSDDVQRHLDAHPFLDILNHYITALEGSNKKLKDALTHDQAETTSTRRSKRDSNNTRTNSRSVNREQSAQPTSLNDELKKVKETNKQLHTEIKQLSAQLATTNSPSRINLQEEYDALKSFVDGSLKPQISRLTRMNGRRTLTVRQTRSASSSCVRTWSS</sequence>
<feature type="compositionally biased region" description="Low complexity" evidence="6">
    <location>
        <begin position="1"/>
        <end position="19"/>
    </location>
</feature>
<evidence type="ECO:0000313" key="8">
    <source>
        <dbReference type="EMBL" id="ESL10098.1"/>
    </source>
</evidence>
<dbReference type="InterPro" id="IPR050995">
    <property type="entry name" value="WD-F-box_domain-protein"/>
</dbReference>
<dbReference type="PANTHER" id="PTHR14604">
    <property type="entry name" value="WD40 REPEAT PF20"/>
    <property type="match status" value="1"/>
</dbReference>
<evidence type="ECO:0000256" key="3">
    <source>
        <dbReference type="ARBA" id="ARBA00022980"/>
    </source>
</evidence>
<evidence type="ECO:0000256" key="6">
    <source>
        <dbReference type="SAM" id="MobiDB-lite"/>
    </source>
</evidence>
<dbReference type="GO" id="GO:0005840">
    <property type="term" value="C:ribosome"/>
    <property type="evidence" value="ECO:0007669"/>
    <property type="project" value="UniProtKB-KW"/>
</dbReference>
<dbReference type="AlphaFoldDB" id="A0A061J3W6"/>
<dbReference type="Pfam" id="PF00400">
    <property type="entry name" value="WD40"/>
    <property type="match status" value="2"/>
</dbReference>
<keyword evidence="9" id="KW-1185">Reference proteome</keyword>
<dbReference type="VEuPathDB" id="TriTrypDB:TRSC58_02173"/>
<dbReference type="SUPFAM" id="SSF50978">
    <property type="entry name" value="WD40 repeat-like"/>
    <property type="match status" value="1"/>
</dbReference>
<organism evidence="8 9">
    <name type="scientific">Trypanosoma rangeli SC58</name>
    <dbReference type="NCBI Taxonomy" id="429131"/>
    <lineage>
        <taxon>Eukaryota</taxon>
        <taxon>Discoba</taxon>
        <taxon>Euglenozoa</taxon>
        <taxon>Kinetoplastea</taxon>
        <taxon>Metakinetoplastina</taxon>
        <taxon>Trypanosomatida</taxon>
        <taxon>Trypanosomatidae</taxon>
        <taxon>Trypanosoma</taxon>
        <taxon>Herpetosoma</taxon>
    </lineage>
</organism>
<dbReference type="Gene3D" id="2.130.10.10">
    <property type="entry name" value="YVTN repeat-like/Quinoprotein amine dehydrogenase"/>
    <property type="match status" value="1"/>
</dbReference>
<keyword evidence="3" id="KW-0687">Ribonucleoprotein</keyword>
<comment type="caution">
    <text evidence="8">The sequence shown here is derived from an EMBL/GenBank/DDBJ whole genome shotgun (WGS) entry which is preliminary data.</text>
</comment>
<dbReference type="InterPro" id="IPR036322">
    <property type="entry name" value="WD40_repeat_dom_sf"/>
</dbReference>
<name>A0A061J3W6_TRYRA</name>
<dbReference type="SMART" id="SM00320">
    <property type="entry name" value="WD40"/>
    <property type="match status" value="5"/>
</dbReference>
<dbReference type="FunFam" id="2.130.10.10:FF:001232">
    <property type="entry name" value="WD domain, G-beta repeat, putative"/>
    <property type="match status" value="1"/>
</dbReference>
<dbReference type="Pfam" id="PF23398">
    <property type="entry name" value="FAZ1_cons"/>
    <property type="match status" value="1"/>
</dbReference>
<feature type="region of interest" description="Disordered" evidence="6">
    <location>
        <begin position="432"/>
        <end position="498"/>
    </location>
</feature>
<keyword evidence="2" id="KW-0677">Repeat</keyword>
<feature type="repeat" description="WD" evidence="4">
    <location>
        <begin position="242"/>
        <end position="283"/>
    </location>
</feature>
<dbReference type="EMBL" id="AUPL01002173">
    <property type="protein sequence ID" value="ESL10098.1"/>
    <property type="molecule type" value="Genomic_DNA"/>
</dbReference>
<feature type="repeat" description="WD" evidence="4">
    <location>
        <begin position="190"/>
        <end position="224"/>
    </location>
</feature>
<proteinExistence type="predicted"/>
<dbReference type="InterPro" id="IPR001680">
    <property type="entry name" value="WD40_rpt"/>
</dbReference>
<dbReference type="InterPro" id="IPR015943">
    <property type="entry name" value="WD40/YVTN_repeat-like_dom_sf"/>
</dbReference>
<feature type="domain" description="Flagellar attachment zone protein 1 conserved" evidence="7">
    <location>
        <begin position="516"/>
        <end position="601"/>
    </location>
</feature>
<dbReference type="OrthoDB" id="538223at2759"/>
<evidence type="ECO:0000256" key="1">
    <source>
        <dbReference type="ARBA" id="ARBA00022574"/>
    </source>
</evidence>